<dbReference type="InterPro" id="IPR015069">
    <property type="entry name" value="2H-PEstase_DUF1868"/>
</dbReference>
<dbReference type="SUPFAM" id="SSF55144">
    <property type="entry name" value="LigT-like"/>
    <property type="match status" value="1"/>
</dbReference>
<dbReference type="AlphaFoldDB" id="A0AAU7RQ17"/>
<proteinExistence type="predicted"/>
<feature type="domain" description="DUF1868" evidence="1">
    <location>
        <begin position="33"/>
        <end position="145"/>
    </location>
</feature>
<dbReference type="EMBL" id="CP157960">
    <property type="protein sequence ID" value="XBT92287.1"/>
    <property type="molecule type" value="Genomic_DNA"/>
</dbReference>
<dbReference type="Pfam" id="PF08975">
    <property type="entry name" value="2H-phosphodiest"/>
    <property type="match status" value="1"/>
</dbReference>
<gene>
    <name evidence="2" type="ORF">ABM479_16050</name>
</gene>
<dbReference type="InterPro" id="IPR009097">
    <property type="entry name" value="Cyclic_Pdiesterase"/>
</dbReference>
<dbReference type="RefSeq" id="WP_349956669.1">
    <property type="nucleotide sequence ID" value="NZ_CP157960.1"/>
</dbReference>
<reference evidence="2" key="1">
    <citation type="submission" date="2024-06" db="EMBL/GenBank/DDBJ databases">
        <authorList>
            <person name="Li T."/>
            <person name="Gao R."/>
        </authorList>
    </citation>
    <scope>NUCLEOTIDE SEQUENCE</scope>
    <source>
        <strain evidence="2">ZPR3</strain>
    </source>
</reference>
<protein>
    <submittedName>
        <fullName evidence="2">DUF1868 domain-containing protein</fullName>
    </submittedName>
</protein>
<evidence type="ECO:0000259" key="1">
    <source>
        <dbReference type="Pfam" id="PF08975"/>
    </source>
</evidence>
<sequence>MIGLAMDFDAFSPELLQYSKTLHPAPPRYLGTRYDRSGAFQPEPGNTVVCHLAEGSATQHAIVAARQKYLDMPEARQFAFTPVSSLHMTLFQGIIEYRRAQPYWPADVALDTPIDQMTEIMGERLKAFSGRNPFEMAVIKARPSGLVVAGATESDRKAMRDWRNALADLLGYRHPDHETYVFHITFTYVIERLADEALPRWQTMLDDAADTLRAEVPVLELRPPAFCSFEDMNHFEELLAFEVRD</sequence>
<dbReference type="Gene3D" id="3.90.1140.10">
    <property type="entry name" value="Cyclic phosphodiesterase"/>
    <property type="match status" value="1"/>
</dbReference>
<accession>A0AAU7RQ17</accession>
<organism evidence="2">
    <name type="scientific">Rhizobium sp. ZPR3</name>
    <dbReference type="NCBI Taxonomy" id="3158967"/>
    <lineage>
        <taxon>Bacteria</taxon>
        <taxon>Pseudomonadati</taxon>
        <taxon>Pseudomonadota</taxon>
        <taxon>Alphaproteobacteria</taxon>
        <taxon>Hyphomicrobiales</taxon>
        <taxon>Rhizobiaceae</taxon>
        <taxon>Rhizobium/Agrobacterium group</taxon>
        <taxon>Rhizobium</taxon>
    </lineage>
</organism>
<name>A0AAU7RQ17_9HYPH</name>
<evidence type="ECO:0000313" key="2">
    <source>
        <dbReference type="EMBL" id="XBT92287.1"/>
    </source>
</evidence>